<keyword evidence="4" id="KW-0997">Cell inner membrane</keyword>
<reference evidence="9" key="1">
    <citation type="submission" date="2018-05" db="EMBL/GenBank/DDBJ databases">
        <authorList>
            <person name="Lanie J.A."/>
            <person name="Ng W.-L."/>
            <person name="Kazmierczak K.M."/>
            <person name="Andrzejewski T.M."/>
            <person name="Davidsen T.M."/>
            <person name="Wayne K.J."/>
            <person name="Tettelin H."/>
            <person name="Glass J.I."/>
            <person name="Rusch D."/>
            <person name="Podicherti R."/>
            <person name="Tsui H.-C.T."/>
            <person name="Winkler M.E."/>
        </authorList>
    </citation>
    <scope>NUCLEOTIDE SEQUENCE</scope>
</reference>
<feature type="non-terminal residue" evidence="9">
    <location>
        <position position="147"/>
    </location>
</feature>
<evidence type="ECO:0000256" key="7">
    <source>
        <dbReference type="ARBA" id="ARBA00023136"/>
    </source>
</evidence>
<feature type="transmembrane region" description="Helical" evidence="8">
    <location>
        <begin position="111"/>
        <end position="132"/>
    </location>
</feature>
<evidence type="ECO:0000256" key="5">
    <source>
        <dbReference type="ARBA" id="ARBA00022692"/>
    </source>
</evidence>
<evidence type="ECO:0000313" key="9">
    <source>
        <dbReference type="EMBL" id="SVE02525.1"/>
    </source>
</evidence>
<feature type="transmembrane region" description="Helical" evidence="8">
    <location>
        <begin position="16"/>
        <end position="41"/>
    </location>
</feature>
<evidence type="ECO:0008006" key="10">
    <source>
        <dbReference type="Google" id="ProtNLM"/>
    </source>
</evidence>
<protein>
    <recommendedName>
        <fullName evidence="10">ABC transmembrane type-1 domain-containing protein</fullName>
    </recommendedName>
</protein>
<keyword evidence="6 8" id="KW-1133">Transmembrane helix</keyword>
<dbReference type="AlphaFoldDB" id="A0A383A5M8"/>
<sequence>MSVPAYTGPLGRTWHYVFLGICCVVFFFLMAPIMVIVPLSFNIEPYFTFTEGMLRLDPDAFSFRWYKDVLGMCTQKATEAADAFTTSTKVQECGSGSNRGHEWAYAARNSIFIAFFATLVACTLGTLAAVGLSRTHMPFRKPIMALL</sequence>
<keyword evidence="7 8" id="KW-0472">Membrane</keyword>
<evidence type="ECO:0000256" key="8">
    <source>
        <dbReference type="SAM" id="Phobius"/>
    </source>
</evidence>
<evidence type="ECO:0000256" key="4">
    <source>
        <dbReference type="ARBA" id="ARBA00022519"/>
    </source>
</evidence>
<organism evidence="9">
    <name type="scientific">marine metagenome</name>
    <dbReference type="NCBI Taxonomy" id="408172"/>
    <lineage>
        <taxon>unclassified sequences</taxon>
        <taxon>metagenomes</taxon>
        <taxon>ecological metagenomes</taxon>
    </lineage>
</organism>
<keyword evidence="5 8" id="KW-0812">Transmembrane</keyword>
<evidence type="ECO:0000256" key="1">
    <source>
        <dbReference type="ARBA" id="ARBA00004429"/>
    </source>
</evidence>
<comment type="subcellular location">
    <subcellularLocation>
        <location evidence="1">Cell inner membrane</location>
        <topology evidence="1">Multi-pass membrane protein</topology>
    </subcellularLocation>
</comment>
<dbReference type="GO" id="GO:0005886">
    <property type="term" value="C:plasma membrane"/>
    <property type="evidence" value="ECO:0007669"/>
    <property type="project" value="UniProtKB-SubCell"/>
</dbReference>
<accession>A0A383A5M8</accession>
<dbReference type="Gene3D" id="1.10.3720.10">
    <property type="entry name" value="MetI-like"/>
    <property type="match status" value="1"/>
</dbReference>
<proteinExistence type="predicted"/>
<dbReference type="PANTHER" id="PTHR43357">
    <property type="entry name" value="INNER MEMBRANE ABC TRANSPORTER PERMEASE PROTEIN YDCV"/>
    <property type="match status" value="1"/>
</dbReference>
<dbReference type="EMBL" id="UINC01189025">
    <property type="protein sequence ID" value="SVE02525.1"/>
    <property type="molecule type" value="Genomic_DNA"/>
</dbReference>
<evidence type="ECO:0000256" key="2">
    <source>
        <dbReference type="ARBA" id="ARBA00022448"/>
    </source>
</evidence>
<dbReference type="InterPro" id="IPR035906">
    <property type="entry name" value="MetI-like_sf"/>
</dbReference>
<dbReference type="SUPFAM" id="SSF161098">
    <property type="entry name" value="MetI-like"/>
    <property type="match status" value="1"/>
</dbReference>
<feature type="non-terminal residue" evidence="9">
    <location>
        <position position="1"/>
    </location>
</feature>
<evidence type="ECO:0000256" key="3">
    <source>
        <dbReference type="ARBA" id="ARBA00022475"/>
    </source>
</evidence>
<keyword evidence="3" id="KW-1003">Cell membrane</keyword>
<dbReference type="PANTHER" id="PTHR43357:SF4">
    <property type="entry name" value="INNER MEMBRANE ABC TRANSPORTER PERMEASE PROTEIN YDCV"/>
    <property type="match status" value="1"/>
</dbReference>
<gene>
    <name evidence="9" type="ORF">METZ01_LOCUS455379</name>
</gene>
<evidence type="ECO:0000256" key="6">
    <source>
        <dbReference type="ARBA" id="ARBA00022989"/>
    </source>
</evidence>
<name>A0A383A5M8_9ZZZZ</name>
<keyword evidence="2" id="KW-0813">Transport</keyword>